<keyword evidence="4" id="KW-1185">Reference proteome</keyword>
<evidence type="ECO:0000313" key="4">
    <source>
        <dbReference type="Proteomes" id="UP000663828"/>
    </source>
</evidence>
<feature type="non-terminal residue" evidence="3">
    <location>
        <position position="1"/>
    </location>
</feature>
<evidence type="ECO:0000259" key="2">
    <source>
        <dbReference type="Pfam" id="PF23231"/>
    </source>
</evidence>
<keyword evidence="1" id="KW-0677">Repeat</keyword>
<gene>
    <name evidence="3" type="ORF">XAT740_LOCUS55276</name>
</gene>
<evidence type="ECO:0000256" key="1">
    <source>
        <dbReference type="ARBA" id="ARBA00022737"/>
    </source>
</evidence>
<feature type="domain" description="Pre-mRNA-splicing factor Syf1/CRNKL1-like C-terminal HAT-repeats" evidence="2">
    <location>
        <begin position="2"/>
        <end position="52"/>
    </location>
</feature>
<accession>A0A816EQ82</accession>
<dbReference type="Proteomes" id="UP000663828">
    <property type="component" value="Unassembled WGS sequence"/>
</dbReference>
<sequence length="61" mass="7143">HGDFWQTWKEFEIKHGNEDTMREMLRIKRSVQATYNVQVNYMAAQMMATSMGDDTPTTQVS</sequence>
<organism evidence="3 4">
    <name type="scientific">Adineta ricciae</name>
    <name type="common">Rotifer</name>
    <dbReference type="NCBI Taxonomy" id="249248"/>
    <lineage>
        <taxon>Eukaryota</taxon>
        <taxon>Metazoa</taxon>
        <taxon>Spiralia</taxon>
        <taxon>Gnathifera</taxon>
        <taxon>Rotifera</taxon>
        <taxon>Eurotatoria</taxon>
        <taxon>Bdelloidea</taxon>
        <taxon>Adinetida</taxon>
        <taxon>Adinetidae</taxon>
        <taxon>Adineta</taxon>
    </lineage>
</organism>
<dbReference type="AlphaFoldDB" id="A0A816EQ82"/>
<dbReference type="EMBL" id="CAJNOR010010281">
    <property type="protein sequence ID" value="CAF1652565.1"/>
    <property type="molecule type" value="Genomic_DNA"/>
</dbReference>
<reference evidence="3" key="1">
    <citation type="submission" date="2021-02" db="EMBL/GenBank/DDBJ databases">
        <authorList>
            <person name="Nowell W R."/>
        </authorList>
    </citation>
    <scope>NUCLEOTIDE SEQUENCE</scope>
</reference>
<dbReference type="Pfam" id="PF23231">
    <property type="entry name" value="HAT_Syf1_CNRKL1_C"/>
    <property type="match status" value="1"/>
</dbReference>
<evidence type="ECO:0000313" key="3">
    <source>
        <dbReference type="EMBL" id="CAF1652565.1"/>
    </source>
</evidence>
<protein>
    <recommendedName>
        <fullName evidence="2">Pre-mRNA-splicing factor Syf1/CRNKL1-like C-terminal HAT-repeats domain-containing protein</fullName>
    </recommendedName>
</protein>
<name>A0A816EQ82_ADIRI</name>
<dbReference type="InterPro" id="IPR055430">
    <property type="entry name" value="HAT_Syf1_CNRKL1_C"/>
</dbReference>
<proteinExistence type="predicted"/>
<comment type="caution">
    <text evidence="3">The sequence shown here is derived from an EMBL/GenBank/DDBJ whole genome shotgun (WGS) entry which is preliminary data.</text>
</comment>